<dbReference type="EMBL" id="CASHTH010002769">
    <property type="protein sequence ID" value="CAI8035066.1"/>
    <property type="molecule type" value="Genomic_DNA"/>
</dbReference>
<dbReference type="GO" id="GO:0009097">
    <property type="term" value="P:isoleucine biosynthetic process"/>
    <property type="evidence" value="ECO:0007669"/>
    <property type="project" value="TreeGrafter"/>
</dbReference>
<protein>
    <recommendedName>
        <fullName evidence="4">L-serine deaminase</fullName>
    </recommendedName>
    <alternativeName>
        <fullName evidence="5">L-threonine dehydratase</fullName>
    </alternativeName>
</protein>
<dbReference type="CDD" id="cd01563">
    <property type="entry name" value="Thr-synth_1"/>
    <property type="match status" value="1"/>
</dbReference>
<dbReference type="PANTHER" id="PTHR48078">
    <property type="entry name" value="THREONINE DEHYDRATASE, MITOCHONDRIAL-RELATED"/>
    <property type="match status" value="1"/>
</dbReference>
<gene>
    <name evidence="7" type="ORF">GBAR_LOCUS19685</name>
</gene>
<proteinExistence type="predicted"/>
<name>A0AA35X060_GEOBA</name>
<dbReference type="InterPro" id="IPR036052">
    <property type="entry name" value="TrpB-like_PALP_sf"/>
</dbReference>
<keyword evidence="3" id="KW-0456">Lyase</keyword>
<dbReference type="SUPFAM" id="SSF53686">
    <property type="entry name" value="Tryptophan synthase beta subunit-like PLP-dependent enzymes"/>
    <property type="match status" value="1"/>
</dbReference>
<evidence type="ECO:0000313" key="8">
    <source>
        <dbReference type="Proteomes" id="UP001174909"/>
    </source>
</evidence>
<accession>A0AA35X060</accession>
<dbReference type="GO" id="GO:0003941">
    <property type="term" value="F:L-serine ammonia-lyase activity"/>
    <property type="evidence" value="ECO:0007669"/>
    <property type="project" value="TreeGrafter"/>
</dbReference>
<evidence type="ECO:0000256" key="2">
    <source>
        <dbReference type="ARBA" id="ARBA00022898"/>
    </source>
</evidence>
<dbReference type="InterPro" id="IPR001926">
    <property type="entry name" value="TrpB-like_PALP"/>
</dbReference>
<dbReference type="PANTHER" id="PTHR48078:SF6">
    <property type="entry name" value="L-THREONINE DEHYDRATASE CATABOLIC TDCB"/>
    <property type="match status" value="1"/>
</dbReference>
<evidence type="ECO:0000313" key="7">
    <source>
        <dbReference type="EMBL" id="CAI8035066.1"/>
    </source>
</evidence>
<dbReference type="AlphaFoldDB" id="A0AA35X060"/>
<feature type="domain" description="Tryptophan synthase beta chain-like PALP" evidence="6">
    <location>
        <begin position="256"/>
        <end position="436"/>
    </location>
</feature>
<sequence>MDGYSDVSLAAPDLRIPTCAAPCNLIDKVGGLCYHRNSLGRIVSGVFCACRGGAEPYLGGLLRSLIGEEEPRAVAFVSGLKCRECGREQPADPLNVCDFCFGPLEVVYDYATISEVVSRDRITAGPLSIWRYADLLPAESENRVDIMAGFTPLIKADNLGKRLGLNNLYIKNDSVNPSFSFKDRVVSVAATKAVEFGFETISCASTGNLACSVAAHAARAGMRAVVFIPSDWSGERSSAPPSMARRWWPLTAPTISKTLGYEVAEQLGWRVPDHVVVPSASGAMFTKIWKGFNELACLGLLDGVEASSFGPDQNTVHHPAVTTRMHMAQAEGCSPIVNAWDNDDARITPVRADSLAKSLAIGNPADGIYSLRVINNSGGSAYAVPEDRIVSGIRLLAETEGIFTETAGGVTVSALAHLAQQGAIGADELTVVYITGNGLKTQEAVEDEVVNPLSIKPSITSFEAALDGQAVNKR</sequence>
<dbReference type="Gene3D" id="3.40.50.1100">
    <property type="match status" value="3"/>
</dbReference>
<keyword evidence="8" id="KW-1185">Reference proteome</keyword>
<dbReference type="GO" id="GO:0006567">
    <property type="term" value="P:L-threonine catabolic process"/>
    <property type="evidence" value="ECO:0007669"/>
    <property type="project" value="TreeGrafter"/>
</dbReference>
<evidence type="ECO:0000256" key="3">
    <source>
        <dbReference type="ARBA" id="ARBA00023239"/>
    </source>
</evidence>
<dbReference type="GO" id="GO:0006565">
    <property type="term" value="P:L-serine catabolic process"/>
    <property type="evidence" value="ECO:0007669"/>
    <property type="project" value="TreeGrafter"/>
</dbReference>
<comment type="cofactor">
    <cofactor evidence="1">
        <name>pyridoxal 5'-phosphate</name>
        <dbReference type="ChEBI" id="CHEBI:597326"/>
    </cofactor>
</comment>
<dbReference type="Pfam" id="PF00291">
    <property type="entry name" value="PALP"/>
    <property type="match status" value="2"/>
</dbReference>
<dbReference type="GO" id="GO:0004794">
    <property type="term" value="F:threonine deaminase activity"/>
    <property type="evidence" value="ECO:0007669"/>
    <property type="project" value="TreeGrafter"/>
</dbReference>
<dbReference type="Proteomes" id="UP001174909">
    <property type="component" value="Unassembled WGS sequence"/>
</dbReference>
<evidence type="ECO:0000259" key="6">
    <source>
        <dbReference type="Pfam" id="PF00291"/>
    </source>
</evidence>
<evidence type="ECO:0000256" key="5">
    <source>
        <dbReference type="ARBA" id="ARBA00042605"/>
    </source>
</evidence>
<dbReference type="InterPro" id="IPR050147">
    <property type="entry name" value="Ser/Thr_Dehydratase"/>
</dbReference>
<evidence type="ECO:0000256" key="1">
    <source>
        <dbReference type="ARBA" id="ARBA00001933"/>
    </source>
</evidence>
<comment type="caution">
    <text evidence="7">The sequence shown here is derived from an EMBL/GenBank/DDBJ whole genome shotgun (WGS) entry which is preliminary data.</text>
</comment>
<organism evidence="7 8">
    <name type="scientific">Geodia barretti</name>
    <name type="common">Barrett's horny sponge</name>
    <dbReference type="NCBI Taxonomy" id="519541"/>
    <lineage>
        <taxon>Eukaryota</taxon>
        <taxon>Metazoa</taxon>
        <taxon>Porifera</taxon>
        <taxon>Demospongiae</taxon>
        <taxon>Heteroscleromorpha</taxon>
        <taxon>Tetractinellida</taxon>
        <taxon>Astrophorina</taxon>
        <taxon>Geodiidae</taxon>
        <taxon>Geodia</taxon>
    </lineage>
</organism>
<evidence type="ECO:0000256" key="4">
    <source>
        <dbReference type="ARBA" id="ARBA00041766"/>
    </source>
</evidence>
<feature type="domain" description="Tryptophan synthase beta chain-like PALP" evidence="6">
    <location>
        <begin position="148"/>
        <end position="236"/>
    </location>
</feature>
<reference evidence="7" key="1">
    <citation type="submission" date="2023-03" db="EMBL/GenBank/DDBJ databases">
        <authorList>
            <person name="Steffen K."/>
            <person name="Cardenas P."/>
        </authorList>
    </citation>
    <scope>NUCLEOTIDE SEQUENCE</scope>
</reference>
<keyword evidence="2" id="KW-0663">Pyridoxal phosphate</keyword>